<dbReference type="RefSeq" id="WP_035125934.1">
    <property type="nucleotide sequence ID" value="NZ_JRHH01000003.1"/>
</dbReference>
<dbReference type="Proteomes" id="UP000029554">
    <property type="component" value="Unassembled WGS sequence"/>
</dbReference>
<feature type="chain" id="PRO_5001910015" evidence="1">
    <location>
        <begin position="19"/>
        <end position="338"/>
    </location>
</feature>
<dbReference type="eggNOG" id="ENOG503409B">
    <property type="taxonomic scope" value="Bacteria"/>
</dbReference>
<name>A0A095U0U8_9FLAO</name>
<evidence type="ECO:0000313" key="3">
    <source>
        <dbReference type="Proteomes" id="UP000029554"/>
    </source>
</evidence>
<dbReference type="OrthoDB" id="5982726at2"/>
<gene>
    <name evidence="2" type="ORF">LG45_08120</name>
</gene>
<reference evidence="2 3" key="1">
    <citation type="submission" date="2014-09" db="EMBL/GenBank/DDBJ databases">
        <title>Whole Genome Shotgun of Flavobacterium aquatile LMG 4008.</title>
        <authorList>
            <person name="Gale A.N."/>
            <person name="Pipes S.E."/>
            <person name="Newman J.D."/>
        </authorList>
    </citation>
    <scope>NUCLEOTIDE SEQUENCE [LARGE SCALE GENOMIC DNA]</scope>
    <source>
        <strain evidence="2 3">LMG 4008</strain>
    </source>
</reference>
<keyword evidence="1" id="KW-0732">Signal</keyword>
<sequence length="338" mass="37007">MKKIILAICLFFANIILAQAPKLTTPKTSTIAKNSKLTSTFTKKEITTSRASGTSNEYLVTASDIKISSAPALSDFRLWYNNGDHKVRTIGILHDQGSMNAKYSDQNGDDPFRVEAKWLNIPDATGGTITAAGSGTFNIQLPAKPANTTLVISGFSFERLAGTDNNIRTMSIKMDQDNALAQVSFIDDQREDYRSVVDPVATGILAIAPFGTIIETGLTIDGILKGMSNDKSTARPYVATIQYAYIPNSRIIANGSVSGTSRSKSAMQGQIPNWYQLAYRGFTLRFNNSDHHLLGMGIHLNGINTFPGQRGTHDAPITWQDNNMDDRIQWLVDYSSIK</sequence>
<evidence type="ECO:0000256" key="1">
    <source>
        <dbReference type="SAM" id="SignalP"/>
    </source>
</evidence>
<evidence type="ECO:0000313" key="2">
    <source>
        <dbReference type="EMBL" id="KGD68248.1"/>
    </source>
</evidence>
<protein>
    <submittedName>
        <fullName evidence="2">Uncharacterized protein</fullName>
    </submittedName>
</protein>
<accession>A0A095U0U8</accession>
<keyword evidence="3" id="KW-1185">Reference proteome</keyword>
<organism evidence="2 3">
    <name type="scientific">Flavobacterium aquatile LMG 4008 = ATCC 11947</name>
    <dbReference type="NCBI Taxonomy" id="1453498"/>
    <lineage>
        <taxon>Bacteria</taxon>
        <taxon>Pseudomonadati</taxon>
        <taxon>Bacteroidota</taxon>
        <taxon>Flavobacteriia</taxon>
        <taxon>Flavobacteriales</taxon>
        <taxon>Flavobacteriaceae</taxon>
        <taxon>Flavobacterium</taxon>
    </lineage>
</organism>
<dbReference type="EMBL" id="JRHH01000003">
    <property type="protein sequence ID" value="KGD68248.1"/>
    <property type="molecule type" value="Genomic_DNA"/>
</dbReference>
<dbReference type="STRING" id="1453498.LG45_08120"/>
<feature type="signal peptide" evidence="1">
    <location>
        <begin position="1"/>
        <end position="18"/>
    </location>
</feature>
<proteinExistence type="predicted"/>
<comment type="caution">
    <text evidence="2">The sequence shown here is derived from an EMBL/GenBank/DDBJ whole genome shotgun (WGS) entry which is preliminary data.</text>
</comment>
<dbReference type="AlphaFoldDB" id="A0A095U0U8"/>